<dbReference type="InterPro" id="IPR003439">
    <property type="entry name" value="ABC_transporter-like_ATP-bd"/>
</dbReference>
<keyword evidence="3" id="KW-0997">Cell inner membrane</keyword>
<organism evidence="9 10">
    <name type="scientific">Psychromonas aquatilis</name>
    <dbReference type="NCBI Taxonomy" id="2005072"/>
    <lineage>
        <taxon>Bacteria</taxon>
        <taxon>Pseudomonadati</taxon>
        <taxon>Pseudomonadota</taxon>
        <taxon>Gammaproteobacteria</taxon>
        <taxon>Alteromonadales</taxon>
        <taxon>Psychromonadaceae</taxon>
        <taxon>Psychromonas</taxon>
    </lineage>
</organism>
<dbReference type="SMART" id="SM00382">
    <property type="entry name" value="AAA"/>
    <property type="match status" value="1"/>
</dbReference>
<evidence type="ECO:0000256" key="4">
    <source>
        <dbReference type="ARBA" id="ARBA00022741"/>
    </source>
</evidence>
<name>A0ABU9GN03_9GAMM</name>
<evidence type="ECO:0000256" key="2">
    <source>
        <dbReference type="ARBA" id="ARBA00022475"/>
    </source>
</evidence>
<keyword evidence="6" id="KW-1278">Translocase</keyword>
<reference evidence="9 10" key="1">
    <citation type="submission" date="2024-02" db="EMBL/GenBank/DDBJ databases">
        <title>Bacteria isolated from the canopy kelp, Nereocystis luetkeana.</title>
        <authorList>
            <person name="Pfister C.A."/>
            <person name="Younker I.T."/>
            <person name="Light S.H."/>
        </authorList>
    </citation>
    <scope>NUCLEOTIDE SEQUENCE [LARGE SCALE GENOMIC DNA]</scope>
    <source>
        <strain evidence="9 10">TI.1.05</strain>
    </source>
</reference>
<evidence type="ECO:0000256" key="6">
    <source>
        <dbReference type="ARBA" id="ARBA00022967"/>
    </source>
</evidence>
<dbReference type="GO" id="GO:0005524">
    <property type="term" value="F:ATP binding"/>
    <property type="evidence" value="ECO:0007669"/>
    <property type="project" value="UniProtKB-KW"/>
</dbReference>
<dbReference type="SUPFAM" id="SSF52540">
    <property type="entry name" value="P-loop containing nucleoside triphosphate hydrolases"/>
    <property type="match status" value="1"/>
</dbReference>
<protein>
    <submittedName>
        <fullName evidence="9">Thiamine ABC transporter ATP-binding protein</fullName>
    </submittedName>
</protein>
<dbReference type="InterPro" id="IPR005968">
    <property type="entry name" value="Thiamine_ABC_ThiQ"/>
</dbReference>
<dbReference type="InterPro" id="IPR003593">
    <property type="entry name" value="AAA+_ATPase"/>
</dbReference>
<keyword evidence="7" id="KW-0472">Membrane</keyword>
<dbReference type="Proteomes" id="UP001369082">
    <property type="component" value="Unassembled WGS sequence"/>
</dbReference>
<proteinExistence type="predicted"/>
<dbReference type="InterPro" id="IPR050093">
    <property type="entry name" value="ABC_SmlMolc_Importer"/>
</dbReference>
<dbReference type="PANTHER" id="PTHR42781:SF1">
    <property type="entry name" value="THIAMINE IMPORT ATP-BINDING PROTEIN THIQ"/>
    <property type="match status" value="1"/>
</dbReference>
<dbReference type="RefSeq" id="WP_341596692.1">
    <property type="nucleotide sequence ID" value="NZ_JBAKAZ010000008.1"/>
</dbReference>
<evidence type="ECO:0000256" key="1">
    <source>
        <dbReference type="ARBA" id="ARBA00022448"/>
    </source>
</evidence>
<dbReference type="PROSITE" id="PS00211">
    <property type="entry name" value="ABC_TRANSPORTER_1"/>
    <property type="match status" value="1"/>
</dbReference>
<dbReference type="NCBIfam" id="TIGR01277">
    <property type="entry name" value="thiQ"/>
    <property type="match status" value="1"/>
</dbReference>
<dbReference type="InterPro" id="IPR027417">
    <property type="entry name" value="P-loop_NTPase"/>
</dbReference>
<dbReference type="PANTHER" id="PTHR42781">
    <property type="entry name" value="SPERMIDINE/PUTRESCINE IMPORT ATP-BINDING PROTEIN POTA"/>
    <property type="match status" value="1"/>
</dbReference>
<keyword evidence="1" id="KW-0813">Transport</keyword>
<evidence type="ECO:0000256" key="3">
    <source>
        <dbReference type="ARBA" id="ARBA00022519"/>
    </source>
</evidence>
<keyword evidence="5 9" id="KW-0067">ATP-binding</keyword>
<keyword evidence="10" id="KW-1185">Reference proteome</keyword>
<keyword evidence="2" id="KW-1003">Cell membrane</keyword>
<evidence type="ECO:0000313" key="9">
    <source>
        <dbReference type="EMBL" id="MEL0628682.1"/>
    </source>
</evidence>
<keyword evidence="4" id="KW-0547">Nucleotide-binding</keyword>
<evidence type="ECO:0000313" key="10">
    <source>
        <dbReference type="Proteomes" id="UP001369082"/>
    </source>
</evidence>
<dbReference type="EMBL" id="JBAKAZ010000008">
    <property type="protein sequence ID" value="MEL0628682.1"/>
    <property type="molecule type" value="Genomic_DNA"/>
</dbReference>
<dbReference type="Gene3D" id="3.40.50.300">
    <property type="entry name" value="P-loop containing nucleotide triphosphate hydrolases"/>
    <property type="match status" value="1"/>
</dbReference>
<dbReference type="Pfam" id="PF00005">
    <property type="entry name" value="ABC_tran"/>
    <property type="match status" value="1"/>
</dbReference>
<accession>A0ABU9GN03</accession>
<dbReference type="InterPro" id="IPR017871">
    <property type="entry name" value="ABC_transporter-like_CS"/>
</dbReference>
<evidence type="ECO:0000256" key="7">
    <source>
        <dbReference type="ARBA" id="ARBA00023136"/>
    </source>
</evidence>
<evidence type="ECO:0000256" key="5">
    <source>
        <dbReference type="ARBA" id="ARBA00022840"/>
    </source>
</evidence>
<sequence length="237" mass="26366">MIKFSQVHYHFEQHQFHFDFNIDEGRIVAIIGPSGAGKSTLLNMLAGFIKPTEGDIQINNQSVIEQAPHHRPLSILFQNNNLFSHLSAYQNIALGLHPGLKLTEQQKQRLHKMASQVGIDTLLTRLPEQLSGGQQQRIALARCFVQGRPILLLDEPFSALDPSLRASMLAHVKLMAESENVTVLMVTHHISDALSVASDFIFVNQNGSALAVEKIEKLTSEHSDQQLSLFLNAEATF</sequence>
<evidence type="ECO:0000259" key="8">
    <source>
        <dbReference type="PROSITE" id="PS50893"/>
    </source>
</evidence>
<dbReference type="PROSITE" id="PS50893">
    <property type="entry name" value="ABC_TRANSPORTER_2"/>
    <property type="match status" value="1"/>
</dbReference>
<gene>
    <name evidence="9" type="primary">thiQ</name>
    <name evidence="9" type="ORF">V6256_03590</name>
</gene>
<comment type="caution">
    <text evidence="9">The sequence shown here is derived from an EMBL/GenBank/DDBJ whole genome shotgun (WGS) entry which is preliminary data.</text>
</comment>
<feature type="domain" description="ABC transporter" evidence="8">
    <location>
        <begin position="2"/>
        <end position="231"/>
    </location>
</feature>